<gene>
    <name evidence="2" type="ORF">AYI70_g6252</name>
    <name evidence="1" type="ORF">AYI70_g9759</name>
</gene>
<protein>
    <submittedName>
        <fullName evidence="1">Uncharacterized protein</fullName>
    </submittedName>
</protein>
<keyword evidence="3" id="KW-1185">Reference proteome</keyword>
<evidence type="ECO:0000313" key="2">
    <source>
        <dbReference type="EMBL" id="OMJ17000.1"/>
    </source>
</evidence>
<sequence>MYPLPSFFLSASIKSLFHTDTTKLYNTHHILASLSVHFKIFILNMLASSFSSPRSHPPPRPTSNYHIVIPGDYIIRPPTV</sequence>
<evidence type="ECO:0000313" key="1">
    <source>
        <dbReference type="EMBL" id="OMJ11378.1"/>
    </source>
</evidence>
<dbReference type="EMBL" id="LSSN01004519">
    <property type="protein sequence ID" value="OMJ11378.1"/>
    <property type="molecule type" value="Genomic_DNA"/>
</dbReference>
<name>A0A1R1X9U8_9FUNG</name>
<dbReference type="Proteomes" id="UP000187283">
    <property type="component" value="Unassembled WGS sequence"/>
</dbReference>
<dbReference type="AlphaFoldDB" id="A0A1R1X9U8"/>
<organism evidence="1 3">
    <name type="scientific">Smittium culicis</name>
    <dbReference type="NCBI Taxonomy" id="133412"/>
    <lineage>
        <taxon>Eukaryota</taxon>
        <taxon>Fungi</taxon>
        <taxon>Fungi incertae sedis</taxon>
        <taxon>Zoopagomycota</taxon>
        <taxon>Kickxellomycotina</taxon>
        <taxon>Harpellomycetes</taxon>
        <taxon>Harpellales</taxon>
        <taxon>Legeriomycetaceae</taxon>
        <taxon>Smittium</taxon>
    </lineage>
</organism>
<comment type="caution">
    <text evidence="1">The sequence shown here is derived from an EMBL/GenBank/DDBJ whole genome shotgun (WGS) entry which is preliminary data.</text>
</comment>
<dbReference type="EMBL" id="LSSN01002163">
    <property type="protein sequence ID" value="OMJ17000.1"/>
    <property type="molecule type" value="Genomic_DNA"/>
</dbReference>
<proteinExistence type="predicted"/>
<reference evidence="1 3" key="1">
    <citation type="submission" date="2017-01" db="EMBL/GenBank/DDBJ databases">
        <authorList>
            <person name="Mah S.A."/>
            <person name="Swanson W.J."/>
            <person name="Moy G.W."/>
            <person name="Vacquier V.D."/>
        </authorList>
    </citation>
    <scope>NUCLEOTIDE SEQUENCE [LARGE SCALE GENOMIC DNA]</scope>
    <source>
        <strain evidence="1 3">GSMNP</strain>
    </source>
</reference>
<accession>A0A1R1X9U8</accession>
<evidence type="ECO:0000313" key="3">
    <source>
        <dbReference type="Proteomes" id="UP000187283"/>
    </source>
</evidence>